<organism evidence="4 5">
    <name type="scientific">Dreissena polymorpha</name>
    <name type="common">Zebra mussel</name>
    <name type="synonym">Mytilus polymorpha</name>
    <dbReference type="NCBI Taxonomy" id="45954"/>
    <lineage>
        <taxon>Eukaryota</taxon>
        <taxon>Metazoa</taxon>
        <taxon>Spiralia</taxon>
        <taxon>Lophotrochozoa</taxon>
        <taxon>Mollusca</taxon>
        <taxon>Bivalvia</taxon>
        <taxon>Autobranchia</taxon>
        <taxon>Heteroconchia</taxon>
        <taxon>Euheterodonta</taxon>
        <taxon>Imparidentia</taxon>
        <taxon>Neoheterodontei</taxon>
        <taxon>Myida</taxon>
        <taxon>Dreissenoidea</taxon>
        <taxon>Dreissenidae</taxon>
        <taxon>Dreissena</taxon>
    </lineage>
</organism>
<reference evidence="4" key="1">
    <citation type="journal article" date="2019" name="bioRxiv">
        <title>The Genome of the Zebra Mussel, Dreissena polymorpha: A Resource for Invasive Species Research.</title>
        <authorList>
            <person name="McCartney M.A."/>
            <person name="Auch B."/>
            <person name="Kono T."/>
            <person name="Mallez S."/>
            <person name="Zhang Y."/>
            <person name="Obille A."/>
            <person name="Becker A."/>
            <person name="Abrahante J.E."/>
            <person name="Garbe J."/>
            <person name="Badalamenti J.P."/>
            <person name="Herman A."/>
            <person name="Mangelson H."/>
            <person name="Liachko I."/>
            <person name="Sullivan S."/>
            <person name="Sone E.D."/>
            <person name="Koren S."/>
            <person name="Silverstein K.A.T."/>
            <person name="Beckman K.B."/>
            <person name="Gohl D.M."/>
        </authorList>
    </citation>
    <scope>NUCLEOTIDE SEQUENCE</scope>
    <source>
        <strain evidence="4">Duluth1</strain>
        <tissue evidence="4">Whole animal</tissue>
    </source>
</reference>
<evidence type="ECO:0008006" key="6">
    <source>
        <dbReference type="Google" id="ProtNLM"/>
    </source>
</evidence>
<evidence type="ECO:0000256" key="1">
    <source>
        <dbReference type="SAM" id="MobiDB-lite"/>
    </source>
</evidence>
<dbReference type="InterPro" id="IPR000387">
    <property type="entry name" value="Tyr_Pase_dom"/>
</dbReference>
<gene>
    <name evidence="4" type="ORF">DPMN_063469</name>
</gene>
<accession>A0A9D4CBS6</accession>
<dbReference type="PANTHER" id="PTHR46377:SF1">
    <property type="entry name" value="DUAL SPECIFICITY PROTEIN PHOSPHATASE 19"/>
    <property type="match status" value="1"/>
</dbReference>
<evidence type="ECO:0000259" key="3">
    <source>
        <dbReference type="PROSITE" id="PS50056"/>
    </source>
</evidence>
<dbReference type="InterPro" id="IPR020422">
    <property type="entry name" value="TYR_PHOSPHATASE_DUAL_dom"/>
</dbReference>
<sequence>MSHQDSHIPPCPELPKDLDQTAPWDTSNTPNPEMYEKSAQNLLSHLKSFDKKALKKTETCIKTEDGKILQETHDSCGNYATKVTNKDQYGFVPDMCLDLQVGEIRDNLIMGSQDIAADREILKKYNVTHILNLANLVKNYFSDSIKYMNIIINDMPTEDVLQHFQKAFAFVDSGRQCGSVFIHCNAGISRASTFTIGYLMYSEKMPLSEAYADVKSKRPAIQPNVGFMKQLESYNNILGLLPRLCERTTN</sequence>
<dbReference type="PANTHER" id="PTHR46377">
    <property type="entry name" value="DUAL SPECIFICITY PROTEIN PHOSPHATASE 19"/>
    <property type="match status" value="1"/>
</dbReference>
<dbReference type="PROSITE" id="PS50054">
    <property type="entry name" value="TYR_PHOSPHATASE_DUAL"/>
    <property type="match status" value="1"/>
</dbReference>
<protein>
    <recommendedName>
        <fullName evidence="6">Dual specificity protein phosphatase 19</fullName>
    </recommendedName>
</protein>
<evidence type="ECO:0000259" key="2">
    <source>
        <dbReference type="PROSITE" id="PS50054"/>
    </source>
</evidence>
<dbReference type="Gene3D" id="3.90.190.10">
    <property type="entry name" value="Protein tyrosine phosphatase superfamily"/>
    <property type="match status" value="1"/>
</dbReference>
<dbReference type="GO" id="GO:0008579">
    <property type="term" value="F:JUN kinase phosphatase activity"/>
    <property type="evidence" value="ECO:0007669"/>
    <property type="project" value="TreeGrafter"/>
</dbReference>
<dbReference type="SMART" id="SM00195">
    <property type="entry name" value="DSPc"/>
    <property type="match status" value="1"/>
</dbReference>
<evidence type="ECO:0000313" key="5">
    <source>
        <dbReference type="Proteomes" id="UP000828390"/>
    </source>
</evidence>
<dbReference type="OrthoDB" id="10252009at2759"/>
<name>A0A9D4CBS6_DREPO</name>
<dbReference type="EMBL" id="JAIWYP010000013">
    <property type="protein sequence ID" value="KAH3720569.1"/>
    <property type="molecule type" value="Genomic_DNA"/>
</dbReference>
<evidence type="ECO:0000313" key="4">
    <source>
        <dbReference type="EMBL" id="KAH3720569.1"/>
    </source>
</evidence>
<dbReference type="SUPFAM" id="SSF52799">
    <property type="entry name" value="(Phosphotyrosine protein) phosphatases II"/>
    <property type="match status" value="1"/>
</dbReference>
<feature type="domain" description="Tyrosine-protein phosphatase" evidence="2">
    <location>
        <begin position="100"/>
        <end position="240"/>
    </location>
</feature>
<proteinExistence type="predicted"/>
<reference evidence="4" key="2">
    <citation type="submission" date="2020-11" db="EMBL/GenBank/DDBJ databases">
        <authorList>
            <person name="McCartney M.A."/>
            <person name="Auch B."/>
            <person name="Kono T."/>
            <person name="Mallez S."/>
            <person name="Becker A."/>
            <person name="Gohl D.M."/>
            <person name="Silverstein K.A.T."/>
            <person name="Koren S."/>
            <person name="Bechman K.B."/>
            <person name="Herman A."/>
            <person name="Abrahante J.E."/>
            <person name="Garbe J."/>
        </authorList>
    </citation>
    <scope>NUCLEOTIDE SEQUENCE</scope>
    <source>
        <strain evidence="4">Duluth1</strain>
        <tissue evidence="4">Whole animal</tissue>
    </source>
</reference>
<dbReference type="GO" id="GO:0005737">
    <property type="term" value="C:cytoplasm"/>
    <property type="evidence" value="ECO:0007669"/>
    <property type="project" value="TreeGrafter"/>
</dbReference>
<dbReference type="Pfam" id="PF00782">
    <property type="entry name" value="DSPc"/>
    <property type="match status" value="1"/>
</dbReference>
<dbReference type="Proteomes" id="UP000828390">
    <property type="component" value="Unassembled WGS sequence"/>
</dbReference>
<dbReference type="PROSITE" id="PS50056">
    <property type="entry name" value="TYR_PHOSPHATASE_2"/>
    <property type="match status" value="1"/>
</dbReference>
<dbReference type="InterPro" id="IPR029021">
    <property type="entry name" value="Prot-tyrosine_phosphatase-like"/>
</dbReference>
<comment type="caution">
    <text evidence="4">The sequence shown here is derived from an EMBL/GenBank/DDBJ whole genome shotgun (WGS) entry which is preliminary data.</text>
</comment>
<dbReference type="AlphaFoldDB" id="A0A9D4CBS6"/>
<dbReference type="InterPro" id="IPR000340">
    <property type="entry name" value="Dual-sp_phosphatase_cat-dom"/>
</dbReference>
<keyword evidence="5" id="KW-1185">Reference proteome</keyword>
<feature type="region of interest" description="Disordered" evidence="1">
    <location>
        <begin position="1"/>
        <end position="34"/>
    </location>
</feature>
<feature type="domain" description="Tyrosine specific protein phosphatases" evidence="3">
    <location>
        <begin position="158"/>
        <end position="221"/>
    </location>
</feature>